<dbReference type="EMBL" id="CP060723">
    <property type="protein sequence ID" value="QNN42899.1"/>
    <property type="molecule type" value="Genomic_DNA"/>
</dbReference>
<dbReference type="GO" id="GO:0016020">
    <property type="term" value="C:membrane"/>
    <property type="evidence" value="ECO:0007669"/>
    <property type="project" value="UniProtKB-SubCell"/>
</dbReference>
<dbReference type="RefSeq" id="WP_187593419.1">
    <property type="nucleotide sequence ID" value="NZ_CP060723.1"/>
</dbReference>
<evidence type="ECO:0000256" key="5">
    <source>
        <dbReference type="SAM" id="Phobius"/>
    </source>
</evidence>
<protein>
    <submittedName>
        <fullName evidence="6">DoxX family protein</fullName>
    </submittedName>
</protein>
<name>A0A7G9QHS4_9SPHI</name>
<dbReference type="InterPro" id="IPR032808">
    <property type="entry name" value="DoxX"/>
</dbReference>
<feature type="transmembrane region" description="Helical" evidence="5">
    <location>
        <begin position="71"/>
        <end position="88"/>
    </location>
</feature>
<accession>A0A7G9QHS4</accession>
<evidence type="ECO:0000256" key="3">
    <source>
        <dbReference type="ARBA" id="ARBA00022989"/>
    </source>
</evidence>
<evidence type="ECO:0000313" key="6">
    <source>
        <dbReference type="EMBL" id="QNN42899.1"/>
    </source>
</evidence>
<feature type="transmembrane region" description="Helical" evidence="5">
    <location>
        <begin position="7"/>
        <end position="27"/>
    </location>
</feature>
<evidence type="ECO:0000313" key="7">
    <source>
        <dbReference type="Proteomes" id="UP000515806"/>
    </source>
</evidence>
<keyword evidence="4 5" id="KW-0472">Membrane</keyword>
<proteinExistence type="predicted"/>
<keyword evidence="3 5" id="KW-1133">Transmembrane helix</keyword>
<dbReference type="Pfam" id="PF13564">
    <property type="entry name" value="DoxX_2"/>
    <property type="match status" value="1"/>
</dbReference>
<gene>
    <name evidence="6" type="ORF">H9L23_01955</name>
</gene>
<dbReference type="AlphaFoldDB" id="A0A7G9QHS4"/>
<reference evidence="6 7" key="1">
    <citation type="submission" date="2020-08" db="EMBL/GenBank/DDBJ databases">
        <title>Genome sequence of Pedobacter roseus KACC 11594T.</title>
        <authorList>
            <person name="Hyun D.-W."/>
            <person name="Bae J.-W."/>
        </authorList>
    </citation>
    <scope>NUCLEOTIDE SEQUENCE [LARGE SCALE GENOMIC DNA]</scope>
    <source>
        <strain evidence="6 7">KACC 11594</strain>
    </source>
</reference>
<sequence>MTTKTSNIVIWALRLMAAAIMLQTLFFKFTAAPESVYIFTKLGMEPWGRIGIGCVELIASVLILIPRTTSLGALTGVGIITGAIFFHLTKLGINVQNDGGKLFILAILTFSSCTALVFLLRKQLLDYIPFIKSGPYAV</sequence>
<comment type="subcellular location">
    <subcellularLocation>
        <location evidence="1">Membrane</location>
        <topology evidence="1">Multi-pass membrane protein</topology>
    </subcellularLocation>
</comment>
<keyword evidence="7" id="KW-1185">Reference proteome</keyword>
<dbReference type="Proteomes" id="UP000515806">
    <property type="component" value="Chromosome"/>
</dbReference>
<keyword evidence="2 5" id="KW-0812">Transmembrane</keyword>
<dbReference type="KEGG" id="proe:H9L23_01955"/>
<evidence type="ECO:0000256" key="1">
    <source>
        <dbReference type="ARBA" id="ARBA00004141"/>
    </source>
</evidence>
<feature type="transmembrane region" description="Helical" evidence="5">
    <location>
        <begin position="100"/>
        <end position="120"/>
    </location>
</feature>
<feature type="transmembrane region" description="Helical" evidence="5">
    <location>
        <begin position="47"/>
        <end position="64"/>
    </location>
</feature>
<organism evidence="6 7">
    <name type="scientific">Pedobacter roseus</name>
    <dbReference type="NCBI Taxonomy" id="336820"/>
    <lineage>
        <taxon>Bacteria</taxon>
        <taxon>Pseudomonadati</taxon>
        <taxon>Bacteroidota</taxon>
        <taxon>Sphingobacteriia</taxon>
        <taxon>Sphingobacteriales</taxon>
        <taxon>Sphingobacteriaceae</taxon>
        <taxon>Pedobacter</taxon>
    </lineage>
</organism>
<evidence type="ECO:0000256" key="4">
    <source>
        <dbReference type="ARBA" id="ARBA00023136"/>
    </source>
</evidence>
<evidence type="ECO:0000256" key="2">
    <source>
        <dbReference type="ARBA" id="ARBA00022692"/>
    </source>
</evidence>